<organism evidence="1 2">
    <name type="scientific">Pseudonocardia eucalypti</name>
    <dbReference type="NCBI Taxonomy" id="648755"/>
    <lineage>
        <taxon>Bacteria</taxon>
        <taxon>Bacillati</taxon>
        <taxon>Actinomycetota</taxon>
        <taxon>Actinomycetes</taxon>
        <taxon>Pseudonocardiales</taxon>
        <taxon>Pseudonocardiaceae</taxon>
        <taxon>Pseudonocardia</taxon>
    </lineage>
</organism>
<comment type="caution">
    <text evidence="1">The sequence shown here is derived from an EMBL/GenBank/DDBJ whole genome shotgun (WGS) entry which is preliminary data.</text>
</comment>
<gene>
    <name evidence="1" type="ORF">GCM10023321_41440</name>
</gene>
<keyword evidence="2" id="KW-1185">Reference proteome</keyword>
<evidence type="ECO:0000313" key="1">
    <source>
        <dbReference type="EMBL" id="GAA5159788.1"/>
    </source>
</evidence>
<reference evidence="2" key="1">
    <citation type="journal article" date="2019" name="Int. J. Syst. Evol. Microbiol.">
        <title>The Global Catalogue of Microorganisms (GCM) 10K type strain sequencing project: providing services to taxonomists for standard genome sequencing and annotation.</title>
        <authorList>
            <consortium name="The Broad Institute Genomics Platform"/>
            <consortium name="The Broad Institute Genome Sequencing Center for Infectious Disease"/>
            <person name="Wu L."/>
            <person name="Ma J."/>
        </authorList>
    </citation>
    <scope>NUCLEOTIDE SEQUENCE [LARGE SCALE GENOMIC DNA]</scope>
    <source>
        <strain evidence="2">JCM 18303</strain>
    </source>
</reference>
<dbReference type="Proteomes" id="UP001428817">
    <property type="component" value="Unassembled WGS sequence"/>
</dbReference>
<proteinExistence type="predicted"/>
<protein>
    <submittedName>
        <fullName evidence="1">Uncharacterized protein</fullName>
    </submittedName>
</protein>
<dbReference type="EMBL" id="BAABJP010000019">
    <property type="protein sequence ID" value="GAA5159788.1"/>
    <property type="molecule type" value="Genomic_DNA"/>
</dbReference>
<sequence>MISRHTVALTELTTRRLWRMASDRERLRHIVDALSDDEARELLAVVRQRSGEQAPKRRPSWVGALHEGPDFAKQAKETIRAELSGGQ</sequence>
<accession>A0ABP9QCW3</accession>
<evidence type="ECO:0000313" key="2">
    <source>
        <dbReference type="Proteomes" id="UP001428817"/>
    </source>
</evidence>
<name>A0ABP9QCW3_9PSEU</name>